<dbReference type="EMBL" id="MN740152">
    <property type="protein sequence ID" value="QHT90134.1"/>
    <property type="molecule type" value="Genomic_DNA"/>
</dbReference>
<proteinExistence type="predicted"/>
<accession>A0A6C0IAY7</accession>
<dbReference type="AlphaFoldDB" id="A0A6C0IAY7"/>
<protein>
    <submittedName>
        <fullName evidence="2">Uncharacterized protein</fullName>
    </submittedName>
</protein>
<feature type="region of interest" description="Disordered" evidence="1">
    <location>
        <begin position="149"/>
        <end position="180"/>
    </location>
</feature>
<feature type="compositionally biased region" description="Basic and acidic residues" evidence="1">
    <location>
        <begin position="149"/>
        <end position="160"/>
    </location>
</feature>
<feature type="region of interest" description="Disordered" evidence="1">
    <location>
        <begin position="222"/>
        <end position="246"/>
    </location>
</feature>
<evidence type="ECO:0000313" key="2">
    <source>
        <dbReference type="EMBL" id="QHT90134.1"/>
    </source>
</evidence>
<name>A0A6C0IAY7_9ZZZZ</name>
<reference evidence="2" key="1">
    <citation type="journal article" date="2020" name="Nature">
        <title>Giant virus diversity and host interactions through global metagenomics.</title>
        <authorList>
            <person name="Schulz F."/>
            <person name="Roux S."/>
            <person name="Paez-Espino D."/>
            <person name="Jungbluth S."/>
            <person name="Walsh D.A."/>
            <person name="Denef V.J."/>
            <person name="McMahon K.D."/>
            <person name="Konstantinidis K.T."/>
            <person name="Eloe-Fadrosh E.A."/>
            <person name="Kyrpides N.C."/>
            <person name="Woyke T."/>
        </authorList>
    </citation>
    <scope>NUCLEOTIDE SEQUENCE</scope>
    <source>
        <strain evidence="2">GVMAG-M-3300023184-62</strain>
    </source>
</reference>
<organism evidence="2">
    <name type="scientific">viral metagenome</name>
    <dbReference type="NCBI Taxonomy" id="1070528"/>
    <lineage>
        <taxon>unclassified sequences</taxon>
        <taxon>metagenomes</taxon>
        <taxon>organismal metagenomes</taxon>
    </lineage>
</organism>
<evidence type="ECO:0000256" key="1">
    <source>
        <dbReference type="SAM" id="MobiDB-lite"/>
    </source>
</evidence>
<feature type="compositionally biased region" description="Basic residues" evidence="1">
    <location>
        <begin position="230"/>
        <end position="246"/>
    </location>
</feature>
<sequence length="246" mass="27463">MAQCQCSIYCKKPIKPGTPFCEFHNAHGCPRKSPLSGYEPTYNPDIYNTDKTIRHSHNCFAYAFGVLDKSQIDKCAKTDDCNVAFHGPGIKSGYRRLKGEDGKTCADTMARTLADSDGGYAIGFTGRCRRGFSKIATVVDPDADFHYYRQDKPRPGEKVSRWSHKPGATPVTDLDSNGNPIYDPAIAGRRYPVDKNHNHELDYTGFCGYYCIPRNKKLTIASGGSSAQKATRKRKSSRHKTRRQAH</sequence>